<name>A0A9Q3ZDK7_9GAMM</name>
<dbReference type="RefSeq" id="WP_233925941.1">
    <property type="nucleotide sequence ID" value="NZ_JAJVKT010000015.1"/>
</dbReference>
<evidence type="ECO:0000313" key="8">
    <source>
        <dbReference type="Proteomes" id="UP001107961"/>
    </source>
</evidence>
<dbReference type="AlphaFoldDB" id="A0A9Q3ZDK7"/>
<dbReference type="PROSITE" id="PS50249">
    <property type="entry name" value="MPN"/>
    <property type="match status" value="1"/>
</dbReference>
<evidence type="ECO:0000313" key="7">
    <source>
        <dbReference type="EMBL" id="MCE7509610.1"/>
    </source>
</evidence>
<gene>
    <name evidence="7" type="ORF">LZG35_13270</name>
</gene>
<keyword evidence="5" id="KW-0482">Metalloprotease</keyword>
<evidence type="ECO:0000256" key="2">
    <source>
        <dbReference type="ARBA" id="ARBA00022723"/>
    </source>
</evidence>
<protein>
    <submittedName>
        <fullName evidence="7">DNA repair protein RadC</fullName>
    </submittedName>
</protein>
<dbReference type="Gene3D" id="3.40.140.10">
    <property type="entry name" value="Cytidine Deaminase, domain 2"/>
    <property type="match status" value="1"/>
</dbReference>
<dbReference type="InterPro" id="IPR001405">
    <property type="entry name" value="UPF0758"/>
</dbReference>
<dbReference type="GO" id="GO:0046872">
    <property type="term" value="F:metal ion binding"/>
    <property type="evidence" value="ECO:0007669"/>
    <property type="project" value="UniProtKB-KW"/>
</dbReference>
<dbReference type="GO" id="GO:0006508">
    <property type="term" value="P:proteolysis"/>
    <property type="evidence" value="ECO:0007669"/>
    <property type="project" value="UniProtKB-KW"/>
</dbReference>
<keyword evidence="1" id="KW-0645">Protease</keyword>
<reference evidence="7" key="1">
    <citation type="submission" date="2022-01" db="EMBL/GenBank/DDBJ databases">
        <authorList>
            <person name="Karlyshev A.V."/>
            <person name="Jaspars M."/>
        </authorList>
    </citation>
    <scope>NUCLEOTIDE SEQUENCE</scope>
    <source>
        <strain evidence="7">AGSA3-2</strain>
    </source>
</reference>
<accession>A0A9Q3ZDK7</accession>
<organism evidence="7 8">
    <name type="scientific">Alloalcanivorax xenomutans</name>
    <dbReference type="NCBI Taxonomy" id="1094342"/>
    <lineage>
        <taxon>Bacteria</taxon>
        <taxon>Pseudomonadati</taxon>
        <taxon>Pseudomonadota</taxon>
        <taxon>Gammaproteobacteria</taxon>
        <taxon>Oceanospirillales</taxon>
        <taxon>Alcanivoracaceae</taxon>
        <taxon>Alloalcanivorax</taxon>
    </lineage>
</organism>
<dbReference type="Pfam" id="PF04002">
    <property type="entry name" value="RadC"/>
    <property type="match status" value="1"/>
</dbReference>
<dbReference type="InterPro" id="IPR037518">
    <property type="entry name" value="MPN"/>
</dbReference>
<dbReference type="InterPro" id="IPR025657">
    <property type="entry name" value="RadC_JAB"/>
</dbReference>
<keyword evidence="2" id="KW-0479">Metal-binding</keyword>
<sequence length="165" mass="18262">MAKDVPSTCEDSVLHRVPCYLSRDELINAASALLLEDLVSQDRLSDPEEAVDFLKLTLAQHPTEHFGVLFLTNKNRVIAYEHLFQGSIDTTTIHPRVIAQRALALNAAAVILAHNHPSGCSQPSTADRTSTRRMTQALELVDVRVLDHLIVTPTEWTSLGRLGFL</sequence>
<dbReference type="PANTHER" id="PTHR30471">
    <property type="entry name" value="DNA REPAIR PROTEIN RADC"/>
    <property type="match status" value="1"/>
</dbReference>
<dbReference type="InterPro" id="IPR020891">
    <property type="entry name" value="UPF0758_CS"/>
</dbReference>
<evidence type="ECO:0000256" key="5">
    <source>
        <dbReference type="ARBA" id="ARBA00023049"/>
    </source>
</evidence>
<feature type="domain" description="MPN" evidence="6">
    <location>
        <begin position="43"/>
        <end position="165"/>
    </location>
</feature>
<comment type="caution">
    <text evidence="7">The sequence shown here is derived from an EMBL/GenBank/DDBJ whole genome shotgun (WGS) entry which is preliminary data.</text>
</comment>
<evidence type="ECO:0000256" key="3">
    <source>
        <dbReference type="ARBA" id="ARBA00022801"/>
    </source>
</evidence>
<keyword evidence="4" id="KW-0862">Zinc</keyword>
<dbReference type="CDD" id="cd08071">
    <property type="entry name" value="MPN_DUF2466"/>
    <property type="match status" value="1"/>
</dbReference>
<dbReference type="PROSITE" id="PS01302">
    <property type="entry name" value="UPF0758"/>
    <property type="match status" value="1"/>
</dbReference>
<evidence type="ECO:0000256" key="1">
    <source>
        <dbReference type="ARBA" id="ARBA00022670"/>
    </source>
</evidence>
<dbReference type="EMBL" id="JAJVKT010000015">
    <property type="protein sequence ID" value="MCE7509610.1"/>
    <property type="molecule type" value="Genomic_DNA"/>
</dbReference>
<keyword evidence="3" id="KW-0378">Hydrolase</keyword>
<dbReference type="Proteomes" id="UP001107961">
    <property type="component" value="Unassembled WGS sequence"/>
</dbReference>
<dbReference type="PANTHER" id="PTHR30471:SF3">
    <property type="entry name" value="UPF0758 PROTEIN YEES-RELATED"/>
    <property type="match status" value="1"/>
</dbReference>
<evidence type="ECO:0000259" key="6">
    <source>
        <dbReference type="PROSITE" id="PS50249"/>
    </source>
</evidence>
<dbReference type="SUPFAM" id="SSF102712">
    <property type="entry name" value="JAB1/MPN domain"/>
    <property type="match status" value="1"/>
</dbReference>
<dbReference type="GO" id="GO:0008237">
    <property type="term" value="F:metallopeptidase activity"/>
    <property type="evidence" value="ECO:0007669"/>
    <property type="project" value="UniProtKB-KW"/>
</dbReference>
<proteinExistence type="predicted"/>
<evidence type="ECO:0000256" key="4">
    <source>
        <dbReference type="ARBA" id="ARBA00022833"/>
    </source>
</evidence>
<keyword evidence="8" id="KW-1185">Reference proteome</keyword>